<dbReference type="EMBL" id="MQWD01000005">
    <property type="protein sequence ID" value="PAP74569.1"/>
    <property type="molecule type" value="Genomic_DNA"/>
</dbReference>
<organism evidence="10 11">
    <name type="scientific">Rubrivirga marina</name>
    <dbReference type="NCBI Taxonomy" id="1196024"/>
    <lineage>
        <taxon>Bacteria</taxon>
        <taxon>Pseudomonadati</taxon>
        <taxon>Rhodothermota</taxon>
        <taxon>Rhodothermia</taxon>
        <taxon>Rhodothermales</taxon>
        <taxon>Rubricoccaceae</taxon>
        <taxon>Rubrivirga</taxon>
    </lineage>
</organism>
<evidence type="ECO:0000256" key="5">
    <source>
        <dbReference type="ARBA" id="ARBA00023163"/>
    </source>
</evidence>
<dbReference type="InterPro" id="IPR039420">
    <property type="entry name" value="WalR-like"/>
</dbReference>
<dbReference type="InterPro" id="IPR011006">
    <property type="entry name" value="CheY-like_superfamily"/>
</dbReference>
<dbReference type="Gene3D" id="6.10.250.690">
    <property type="match status" value="1"/>
</dbReference>
<evidence type="ECO:0000256" key="2">
    <source>
        <dbReference type="ARBA" id="ARBA00023012"/>
    </source>
</evidence>
<dbReference type="GO" id="GO:0005829">
    <property type="term" value="C:cytosol"/>
    <property type="evidence" value="ECO:0007669"/>
    <property type="project" value="TreeGrafter"/>
</dbReference>
<dbReference type="InterPro" id="IPR016032">
    <property type="entry name" value="Sig_transdc_resp-reg_C-effctor"/>
</dbReference>
<dbReference type="InterPro" id="IPR001789">
    <property type="entry name" value="Sig_transdc_resp-reg_receiver"/>
</dbReference>
<proteinExistence type="predicted"/>
<dbReference type="AlphaFoldDB" id="A0A271IVI9"/>
<dbReference type="CDD" id="cd00383">
    <property type="entry name" value="trans_reg_C"/>
    <property type="match status" value="1"/>
</dbReference>
<evidence type="ECO:0000256" key="1">
    <source>
        <dbReference type="ARBA" id="ARBA00022553"/>
    </source>
</evidence>
<dbReference type="PROSITE" id="PS50110">
    <property type="entry name" value="RESPONSE_REGULATORY"/>
    <property type="match status" value="1"/>
</dbReference>
<dbReference type="GO" id="GO:0000976">
    <property type="term" value="F:transcription cis-regulatory region binding"/>
    <property type="evidence" value="ECO:0007669"/>
    <property type="project" value="TreeGrafter"/>
</dbReference>
<dbReference type="Pfam" id="PF00486">
    <property type="entry name" value="Trans_reg_C"/>
    <property type="match status" value="1"/>
</dbReference>
<evidence type="ECO:0000259" key="8">
    <source>
        <dbReference type="PROSITE" id="PS50110"/>
    </source>
</evidence>
<dbReference type="GO" id="GO:0032993">
    <property type="term" value="C:protein-DNA complex"/>
    <property type="evidence" value="ECO:0007669"/>
    <property type="project" value="TreeGrafter"/>
</dbReference>
<reference evidence="10 11" key="1">
    <citation type="submission" date="2016-11" db="EMBL/GenBank/DDBJ databases">
        <title>Study of marine rhodopsin-containing bacteria.</title>
        <authorList>
            <person name="Yoshizawa S."/>
            <person name="Kumagai Y."/>
            <person name="Kogure K."/>
        </authorList>
    </citation>
    <scope>NUCLEOTIDE SEQUENCE [LARGE SCALE GENOMIC DNA]</scope>
    <source>
        <strain evidence="10 11">SAORIC-28</strain>
    </source>
</reference>
<evidence type="ECO:0008006" key="12">
    <source>
        <dbReference type="Google" id="ProtNLM"/>
    </source>
</evidence>
<keyword evidence="11" id="KW-1185">Reference proteome</keyword>
<comment type="caution">
    <text evidence="10">The sequence shown here is derived from an EMBL/GenBank/DDBJ whole genome shotgun (WGS) entry which is preliminary data.</text>
</comment>
<feature type="DNA-binding region" description="OmpR/PhoB-type" evidence="7">
    <location>
        <begin position="148"/>
        <end position="250"/>
    </location>
</feature>
<keyword evidence="3" id="KW-0805">Transcription regulation</keyword>
<evidence type="ECO:0000259" key="9">
    <source>
        <dbReference type="PROSITE" id="PS51755"/>
    </source>
</evidence>
<dbReference type="InterPro" id="IPR001867">
    <property type="entry name" value="OmpR/PhoB-type_DNA-bd"/>
</dbReference>
<dbReference type="Gene3D" id="3.40.50.2300">
    <property type="match status" value="1"/>
</dbReference>
<evidence type="ECO:0000256" key="7">
    <source>
        <dbReference type="PROSITE-ProRule" id="PRU01091"/>
    </source>
</evidence>
<dbReference type="SUPFAM" id="SSF52172">
    <property type="entry name" value="CheY-like"/>
    <property type="match status" value="1"/>
</dbReference>
<keyword evidence="5" id="KW-0804">Transcription</keyword>
<evidence type="ECO:0000313" key="11">
    <source>
        <dbReference type="Proteomes" id="UP000216339"/>
    </source>
</evidence>
<dbReference type="SMART" id="SM00862">
    <property type="entry name" value="Trans_reg_C"/>
    <property type="match status" value="1"/>
</dbReference>
<evidence type="ECO:0000256" key="6">
    <source>
        <dbReference type="PROSITE-ProRule" id="PRU00169"/>
    </source>
</evidence>
<protein>
    <recommendedName>
        <fullName evidence="12">DNA-binding response regulator</fullName>
    </recommendedName>
</protein>
<feature type="modified residue" description="4-aspartylphosphate" evidence="6">
    <location>
        <position position="61"/>
    </location>
</feature>
<sequence length="257" mass="27099">MAFAPVSPSAARLLLVEDDADIAGPVRRGLEEEGYAVSVEADGARGLAEALAGDHDALVVDWRLPRLDGRTLVEQFRAAGRTAPVLLLTALGDVEHRVAGLDAGADDYLPKPFAFEELLARLRALLRRAAEGSAAGGPGGAVPPGHQAVHLRLGKVHLDAARRVAEAEADGGPVDLGLRDKELRLLELLMRHPGETVSRTRIAERVWGSAFDVTDNAIDVTASGLRQRLAAAASGVRLETVRGVGYRVEAGRPNDGA</sequence>
<dbReference type="GO" id="GO:0006355">
    <property type="term" value="P:regulation of DNA-templated transcription"/>
    <property type="evidence" value="ECO:0007669"/>
    <property type="project" value="InterPro"/>
</dbReference>
<dbReference type="Pfam" id="PF00072">
    <property type="entry name" value="Response_reg"/>
    <property type="match status" value="1"/>
</dbReference>
<name>A0A271IVI9_9BACT</name>
<keyword evidence="2" id="KW-0902">Two-component regulatory system</keyword>
<accession>A0A271IVI9</accession>
<evidence type="ECO:0000256" key="3">
    <source>
        <dbReference type="ARBA" id="ARBA00023015"/>
    </source>
</evidence>
<dbReference type="SUPFAM" id="SSF46894">
    <property type="entry name" value="C-terminal effector domain of the bipartite response regulators"/>
    <property type="match status" value="1"/>
</dbReference>
<dbReference type="PANTHER" id="PTHR48111:SF1">
    <property type="entry name" value="TWO-COMPONENT RESPONSE REGULATOR ORR33"/>
    <property type="match status" value="1"/>
</dbReference>
<dbReference type="InterPro" id="IPR036388">
    <property type="entry name" value="WH-like_DNA-bd_sf"/>
</dbReference>
<evidence type="ECO:0000313" key="10">
    <source>
        <dbReference type="EMBL" id="PAP74569.1"/>
    </source>
</evidence>
<dbReference type="Gene3D" id="1.10.10.10">
    <property type="entry name" value="Winged helix-like DNA-binding domain superfamily/Winged helix DNA-binding domain"/>
    <property type="match status" value="1"/>
</dbReference>
<dbReference type="PROSITE" id="PS51755">
    <property type="entry name" value="OMPR_PHOB"/>
    <property type="match status" value="1"/>
</dbReference>
<feature type="domain" description="OmpR/PhoB-type" evidence="9">
    <location>
        <begin position="148"/>
        <end position="250"/>
    </location>
</feature>
<dbReference type="OrthoDB" id="9790442at2"/>
<feature type="domain" description="Response regulatory" evidence="8">
    <location>
        <begin position="12"/>
        <end position="126"/>
    </location>
</feature>
<dbReference type="Proteomes" id="UP000216339">
    <property type="component" value="Unassembled WGS sequence"/>
</dbReference>
<gene>
    <name evidence="10" type="ORF">BSZ37_20535</name>
</gene>
<keyword evidence="4 7" id="KW-0238">DNA-binding</keyword>
<keyword evidence="1 6" id="KW-0597">Phosphoprotein</keyword>
<dbReference type="PANTHER" id="PTHR48111">
    <property type="entry name" value="REGULATOR OF RPOS"/>
    <property type="match status" value="1"/>
</dbReference>
<dbReference type="RefSeq" id="WP_095512536.1">
    <property type="nucleotide sequence ID" value="NZ_MQWD01000005.1"/>
</dbReference>
<dbReference type="SMART" id="SM00448">
    <property type="entry name" value="REC"/>
    <property type="match status" value="1"/>
</dbReference>
<evidence type="ECO:0000256" key="4">
    <source>
        <dbReference type="ARBA" id="ARBA00023125"/>
    </source>
</evidence>
<dbReference type="GO" id="GO:0000156">
    <property type="term" value="F:phosphorelay response regulator activity"/>
    <property type="evidence" value="ECO:0007669"/>
    <property type="project" value="TreeGrafter"/>
</dbReference>